<name>A0AAD6PZG5_9ROSI</name>
<organism evidence="1 2">
    <name type="scientific">Populus alba x Populus x berolinensis</name>
    <dbReference type="NCBI Taxonomy" id="444605"/>
    <lineage>
        <taxon>Eukaryota</taxon>
        <taxon>Viridiplantae</taxon>
        <taxon>Streptophyta</taxon>
        <taxon>Embryophyta</taxon>
        <taxon>Tracheophyta</taxon>
        <taxon>Spermatophyta</taxon>
        <taxon>Magnoliopsida</taxon>
        <taxon>eudicotyledons</taxon>
        <taxon>Gunneridae</taxon>
        <taxon>Pentapetalae</taxon>
        <taxon>rosids</taxon>
        <taxon>fabids</taxon>
        <taxon>Malpighiales</taxon>
        <taxon>Salicaceae</taxon>
        <taxon>Saliceae</taxon>
        <taxon>Populus</taxon>
    </lineage>
</organism>
<reference evidence="1" key="1">
    <citation type="journal article" date="2023" name="Mol. Ecol. Resour.">
        <title>Chromosome-level genome assembly of a triploid poplar Populus alba 'Berolinensis'.</title>
        <authorList>
            <person name="Chen S."/>
            <person name="Yu Y."/>
            <person name="Wang X."/>
            <person name="Wang S."/>
            <person name="Zhang T."/>
            <person name="Zhou Y."/>
            <person name="He R."/>
            <person name="Meng N."/>
            <person name="Wang Y."/>
            <person name="Liu W."/>
            <person name="Liu Z."/>
            <person name="Liu J."/>
            <person name="Guo Q."/>
            <person name="Huang H."/>
            <person name="Sederoff R.R."/>
            <person name="Wang G."/>
            <person name="Qu G."/>
            <person name="Chen S."/>
        </authorList>
    </citation>
    <scope>NUCLEOTIDE SEQUENCE</scope>
    <source>
        <strain evidence="1">SC-2020</strain>
    </source>
</reference>
<proteinExistence type="predicted"/>
<gene>
    <name evidence="1" type="ORF">NC653_033747</name>
</gene>
<comment type="caution">
    <text evidence="1">The sequence shown here is derived from an EMBL/GenBank/DDBJ whole genome shotgun (WGS) entry which is preliminary data.</text>
</comment>
<dbReference type="Proteomes" id="UP001164929">
    <property type="component" value="Chromosome 14"/>
</dbReference>
<sequence>MIKITGGNRRGALVIDDGLGSLFNLFPHETVLFGDTCTARGTVKKHGRQGIYVASQEGTRRHQERGEKQGKKENVACLCLYETSDQRLFDICQCKISGEVGDATLLVSFRIIHVSLIGAFSGLPISYFRSHPS</sequence>
<keyword evidence="2" id="KW-1185">Reference proteome</keyword>
<accession>A0AAD6PZG5</accession>
<evidence type="ECO:0000313" key="2">
    <source>
        <dbReference type="Proteomes" id="UP001164929"/>
    </source>
</evidence>
<dbReference type="EMBL" id="JAQIZT010000014">
    <property type="protein sequence ID" value="KAJ6973509.1"/>
    <property type="molecule type" value="Genomic_DNA"/>
</dbReference>
<evidence type="ECO:0000313" key="1">
    <source>
        <dbReference type="EMBL" id="KAJ6973509.1"/>
    </source>
</evidence>
<dbReference type="AlphaFoldDB" id="A0AAD6PZG5"/>
<protein>
    <submittedName>
        <fullName evidence="1">Uncharacterized protein</fullName>
    </submittedName>
</protein>